<feature type="transmembrane region" description="Helical" evidence="1">
    <location>
        <begin position="42"/>
        <end position="63"/>
    </location>
</feature>
<organism evidence="2 3">
    <name type="scientific">Synechocystis salina LEGE 00031</name>
    <dbReference type="NCBI Taxonomy" id="1828736"/>
    <lineage>
        <taxon>Bacteria</taxon>
        <taxon>Bacillati</taxon>
        <taxon>Cyanobacteriota</taxon>
        <taxon>Cyanophyceae</taxon>
        <taxon>Synechococcales</taxon>
        <taxon>Merismopediaceae</taxon>
        <taxon>Synechocystis</taxon>
    </lineage>
</organism>
<feature type="transmembrane region" description="Helical" evidence="1">
    <location>
        <begin position="325"/>
        <end position="344"/>
    </location>
</feature>
<proteinExistence type="predicted"/>
<feature type="transmembrane region" description="Helical" evidence="1">
    <location>
        <begin position="294"/>
        <end position="313"/>
    </location>
</feature>
<dbReference type="EMBL" id="JADEVV010000079">
    <property type="protein sequence ID" value="MBE9255666.1"/>
    <property type="molecule type" value="Genomic_DNA"/>
</dbReference>
<gene>
    <name evidence="2" type="ORF">IQ217_17875</name>
</gene>
<sequence length="608" mass="70125">MLVPLLGLAIGLLLLIFSLFVYKGVPVVHRYAFLSKFENNVLFIWGNISISLAAILGIAGYWNVFQGDDLRLGRIVLLIVGITATIWSMLETLGVDHPLKKFAVGEKINQIGVLNIIGYILSGAAVLTLISIFGIAFFDYNYGGDAFMYHIPFAARIWGIIPPEQYTFEYFTENRFLGFPLLANWLQGLFWVAFSRIEATNLVAYFSLIILIFYLVKVPKIPFYLASLSLLAVPMVHMHAARSYIDLPGNVGVSICILTLYLLYIDRVKLDFKTLLILFLSAFVAANIKLQLIPVVFLLILSSLPLFVTNYWRSDKTRQDNLLKLAQVFALGTLASLIIFYNPLKNIIVYQNPAYPVKITIAGQVLNHTEESPNFMHENIRRLPPPVRWGRSLLEINAFDDRRPWRWTLAMDFISWNEERFGMGGYFGGYVIFNVVLLAFLCWKNWQKSTKVALAFMLVMSAVTMWLPQSYELRYYMYWMIVFVSLNAYLVTRLAEQDPRPKNVIKPQYFGLVAFMFMIIFIHKTNKFFTYPAFQPLTQQLETADWMVKKEIFNQIEDGDQVCIVEKAPFSFFYNSYFHPGRDYSVRAEFNLEDERMKDKCEGLKILR</sequence>
<feature type="transmembrane region" description="Helical" evidence="1">
    <location>
        <begin position="475"/>
        <end position="492"/>
    </location>
</feature>
<feature type="transmembrane region" description="Helical" evidence="1">
    <location>
        <begin position="6"/>
        <end position="22"/>
    </location>
</feature>
<evidence type="ECO:0000313" key="3">
    <source>
        <dbReference type="Proteomes" id="UP000658720"/>
    </source>
</evidence>
<name>A0ABR9VZJ9_9SYNC</name>
<feature type="transmembrane region" description="Helical" evidence="1">
    <location>
        <begin position="247"/>
        <end position="265"/>
    </location>
</feature>
<dbReference type="RefSeq" id="WP_194021173.1">
    <property type="nucleotide sequence ID" value="NZ_JADEVV010000079.1"/>
</dbReference>
<keyword evidence="1" id="KW-0812">Transmembrane</keyword>
<feature type="transmembrane region" description="Helical" evidence="1">
    <location>
        <begin position="423"/>
        <end position="443"/>
    </location>
</feature>
<feature type="transmembrane region" description="Helical" evidence="1">
    <location>
        <begin position="75"/>
        <end position="95"/>
    </location>
</feature>
<reference evidence="2 3" key="1">
    <citation type="submission" date="2020-10" db="EMBL/GenBank/DDBJ databases">
        <authorList>
            <person name="Castelo-Branco R."/>
            <person name="Eusebio N."/>
            <person name="Adriana R."/>
            <person name="Vieira A."/>
            <person name="Brugerolle De Fraissinette N."/>
            <person name="Rezende De Castro R."/>
            <person name="Schneider M.P."/>
            <person name="Vasconcelos V."/>
            <person name="Leao P.N."/>
        </authorList>
    </citation>
    <scope>NUCLEOTIDE SEQUENCE [LARGE SCALE GENOMIC DNA]</scope>
    <source>
        <strain evidence="2 3">LEGE 00031</strain>
    </source>
</reference>
<keyword evidence="1" id="KW-0472">Membrane</keyword>
<accession>A0ABR9VZJ9</accession>
<feature type="transmembrane region" description="Helical" evidence="1">
    <location>
        <begin position="116"/>
        <end position="138"/>
    </location>
</feature>
<protein>
    <recommendedName>
        <fullName evidence="4">Glycosyltransferase RgtA/B/C/D-like domain-containing protein</fullName>
    </recommendedName>
</protein>
<feature type="transmembrane region" description="Helical" evidence="1">
    <location>
        <begin position="504"/>
        <end position="522"/>
    </location>
</feature>
<feature type="transmembrane region" description="Helical" evidence="1">
    <location>
        <begin position="189"/>
        <end position="216"/>
    </location>
</feature>
<evidence type="ECO:0000256" key="1">
    <source>
        <dbReference type="SAM" id="Phobius"/>
    </source>
</evidence>
<dbReference type="Proteomes" id="UP000658720">
    <property type="component" value="Unassembled WGS sequence"/>
</dbReference>
<keyword evidence="3" id="KW-1185">Reference proteome</keyword>
<feature type="transmembrane region" description="Helical" evidence="1">
    <location>
        <begin position="272"/>
        <end position="288"/>
    </location>
</feature>
<evidence type="ECO:0000313" key="2">
    <source>
        <dbReference type="EMBL" id="MBE9255666.1"/>
    </source>
</evidence>
<feature type="transmembrane region" description="Helical" evidence="1">
    <location>
        <begin position="452"/>
        <end position="469"/>
    </location>
</feature>
<keyword evidence="1" id="KW-1133">Transmembrane helix</keyword>
<evidence type="ECO:0008006" key="4">
    <source>
        <dbReference type="Google" id="ProtNLM"/>
    </source>
</evidence>
<comment type="caution">
    <text evidence="2">The sequence shown here is derived from an EMBL/GenBank/DDBJ whole genome shotgun (WGS) entry which is preliminary data.</text>
</comment>